<keyword evidence="2" id="KW-1185">Reference proteome</keyword>
<proteinExistence type="predicted"/>
<dbReference type="AlphaFoldDB" id="A0A4Q7WV15"/>
<gene>
    <name evidence="1" type="ORF">EV645_5087</name>
</gene>
<dbReference type="RefSeq" id="WP_130446390.1">
    <property type="nucleotide sequence ID" value="NZ_SHKR01000013.1"/>
</dbReference>
<dbReference type="Pfam" id="PF19739">
    <property type="entry name" value="DUF6228"/>
    <property type="match status" value="1"/>
</dbReference>
<organism evidence="1 2">
    <name type="scientific">Kribbella rubisoli</name>
    <dbReference type="NCBI Taxonomy" id="3075929"/>
    <lineage>
        <taxon>Bacteria</taxon>
        <taxon>Bacillati</taxon>
        <taxon>Actinomycetota</taxon>
        <taxon>Actinomycetes</taxon>
        <taxon>Propionibacteriales</taxon>
        <taxon>Kribbellaceae</taxon>
        <taxon>Kribbella</taxon>
    </lineage>
</organism>
<evidence type="ECO:0000313" key="2">
    <source>
        <dbReference type="Proteomes" id="UP000292027"/>
    </source>
</evidence>
<protein>
    <submittedName>
        <fullName evidence="1">Uncharacterized protein</fullName>
    </submittedName>
</protein>
<dbReference type="Proteomes" id="UP000292027">
    <property type="component" value="Unassembled WGS sequence"/>
</dbReference>
<comment type="caution">
    <text evidence="1">The sequence shown here is derived from an EMBL/GenBank/DDBJ whole genome shotgun (WGS) entry which is preliminary data.</text>
</comment>
<reference evidence="1 2" key="1">
    <citation type="journal article" date="2015" name="Stand. Genomic Sci.">
        <title>Genomic Encyclopedia of Bacterial and Archaeal Type Strains, Phase III: the genomes of soil and plant-associated and newly described type strains.</title>
        <authorList>
            <person name="Whitman W.B."/>
            <person name="Woyke T."/>
            <person name="Klenk H.P."/>
            <person name="Zhou Y."/>
            <person name="Lilburn T.G."/>
            <person name="Beck B.J."/>
            <person name="De Vos P."/>
            <person name="Vandamme P."/>
            <person name="Eisen J.A."/>
            <person name="Garrity G."/>
            <person name="Hugenholtz P."/>
            <person name="Kyrpides N.C."/>
        </authorList>
    </citation>
    <scope>NUCLEOTIDE SEQUENCE [LARGE SCALE GENOMIC DNA]</scope>
    <source>
        <strain evidence="1 2">VKM Ac-2540</strain>
    </source>
</reference>
<name>A0A4Q7WV15_9ACTN</name>
<accession>A0A4Q7WV15</accession>
<dbReference type="OrthoDB" id="3821868at2"/>
<dbReference type="EMBL" id="SHKR01000013">
    <property type="protein sequence ID" value="RZU14221.1"/>
    <property type="molecule type" value="Genomic_DNA"/>
</dbReference>
<evidence type="ECO:0000313" key="1">
    <source>
        <dbReference type="EMBL" id="RZU14221.1"/>
    </source>
</evidence>
<dbReference type="InterPro" id="IPR046196">
    <property type="entry name" value="DUF6228"/>
</dbReference>
<sequence>MQSITIGKPHEYLRLTAVRWPSDSAPDYVPREKRRYLQAELRNHDVTANTRLDLWHDYAGLPQYFEQVVAHWPEWENSSMTWGLSSALRLELIHGPRPAGGPDHFSLRIKLQGGHGHRRNFWVLETSMVLSPEELETIARDIRELTD</sequence>